<name>A0A915DQI2_9BILA</name>
<keyword evidence="6 11" id="KW-1133">Transmembrane helix</keyword>
<evidence type="ECO:0000256" key="6">
    <source>
        <dbReference type="ARBA" id="ARBA00022989"/>
    </source>
</evidence>
<keyword evidence="7 11" id="KW-0472">Membrane</keyword>
<dbReference type="Proteomes" id="UP000887574">
    <property type="component" value="Unplaced"/>
</dbReference>
<evidence type="ECO:0000256" key="3">
    <source>
        <dbReference type="ARBA" id="ARBA00022692"/>
    </source>
</evidence>
<dbReference type="InterPro" id="IPR036440">
    <property type="entry name" value="Peptidase_C15-like_sf"/>
</dbReference>
<evidence type="ECO:0000256" key="11">
    <source>
        <dbReference type="SAM" id="Phobius"/>
    </source>
</evidence>
<keyword evidence="3 11" id="KW-0812">Transmembrane</keyword>
<comment type="similarity">
    <text evidence="2">Belongs to the SPCS3 family.</text>
</comment>
<dbReference type="PANTHER" id="PTHR12804:SF0">
    <property type="entry name" value="SIGNAL PEPTIDASE COMPLEX SUBUNIT 3"/>
    <property type="match status" value="1"/>
</dbReference>
<sequence length="267" mass="29821">MHSIWTRANTVFAFTLTVLSAATLLAFLTSLYFSNTTTPVTITAANARIKSMPDYSIEEGKSDMAMMSLSELFVYLVAEYSTMKNVVNQVVLWDKIVMRTDRQVIMEESINPKYYFLDDGSNLLSHQNVTLILKWNVVPNAGFDLLTRILDVDYANAAAISKEICEELKADFVIHVGVHPKKTDIREPEKVPGSDCEVVKEGALCVQTSTDPADFETTEKEDEDVDECSKSSNESDTDKNQQSQPVTPESLTELLKAIISNVLKQMD</sequence>
<dbReference type="AlphaFoldDB" id="A0A915DQI2"/>
<evidence type="ECO:0000256" key="1">
    <source>
        <dbReference type="ARBA" id="ARBA00004648"/>
    </source>
</evidence>
<dbReference type="PANTHER" id="PTHR12804">
    <property type="entry name" value="MICROSOMAL SIGNAL PEPTIDASE 23 KD SUBUNIT SPC22/23"/>
    <property type="match status" value="1"/>
</dbReference>
<proteinExistence type="inferred from homology"/>
<evidence type="ECO:0000313" key="12">
    <source>
        <dbReference type="Proteomes" id="UP000887574"/>
    </source>
</evidence>
<dbReference type="WBParaSite" id="jg22578">
    <property type="protein sequence ID" value="jg22578"/>
    <property type="gene ID" value="jg22578"/>
</dbReference>
<reference evidence="13" key="1">
    <citation type="submission" date="2022-11" db="UniProtKB">
        <authorList>
            <consortium name="WormBaseParasite"/>
        </authorList>
    </citation>
    <scope>IDENTIFICATION</scope>
</reference>
<dbReference type="Pfam" id="PF04573">
    <property type="entry name" value="SPC22"/>
    <property type="match status" value="2"/>
</dbReference>
<dbReference type="GO" id="GO:0005787">
    <property type="term" value="C:signal peptidase complex"/>
    <property type="evidence" value="ECO:0007669"/>
    <property type="project" value="InterPro"/>
</dbReference>
<evidence type="ECO:0000256" key="4">
    <source>
        <dbReference type="ARBA" id="ARBA00022824"/>
    </source>
</evidence>
<comment type="function">
    <text evidence="9">Essential component of the signal peptidase complex (SPC) which catalyzes the cleavage of N-terminal signal sequences from nascent proteins as they are translocated into the lumen of the endoplasmic reticulum. Essential for the SPC catalytic activity, possibly by stabilizing and positioning the active center of the complex close to the lumenal surface.</text>
</comment>
<evidence type="ECO:0000256" key="2">
    <source>
        <dbReference type="ARBA" id="ARBA00009289"/>
    </source>
</evidence>
<organism evidence="12 13">
    <name type="scientific">Ditylenchus dipsaci</name>
    <dbReference type="NCBI Taxonomy" id="166011"/>
    <lineage>
        <taxon>Eukaryota</taxon>
        <taxon>Metazoa</taxon>
        <taxon>Ecdysozoa</taxon>
        <taxon>Nematoda</taxon>
        <taxon>Chromadorea</taxon>
        <taxon>Rhabditida</taxon>
        <taxon>Tylenchina</taxon>
        <taxon>Tylenchomorpha</taxon>
        <taxon>Sphaerularioidea</taxon>
        <taxon>Anguinidae</taxon>
        <taxon>Anguininae</taxon>
        <taxon>Ditylenchus</taxon>
    </lineage>
</organism>
<keyword evidence="5" id="KW-0735">Signal-anchor</keyword>
<protein>
    <recommendedName>
        <fullName evidence="8">Signal peptidase complex subunit 3</fullName>
    </recommendedName>
</protein>
<feature type="compositionally biased region" description="Acidic residues" evidence="10">
    <location>
        <begin position="213"/>
        <end position="226"/>
    </location>
</feature>
<evidence type="ECO:0000313" key="13">
    <source>
        <dbReference type="WBParaSite" id="jg22578"/>
    </source>
</evidence>
<feature type="region of interest" description="Disordered" evidence="10">
    <location>
        <begin position="210"/>
        <end position="250"/>
    </location>
</feature>
<feature type="compositionally biased region" description="Polar residues" evidence="10">
    <location>
        <begin position="230"/>
        <end position="250"/>
    </location>
</feature>
<evidence type="ECO:0000256" key="5">
    <source>
        <dbReference type="ARBA" id="ARBA00022968"/>
    </source>
</evidence>
<evidence type="ECO:0000256" key="10">
    <source>
        <dbReference type="SAM" id="MobiDB-lite"/>
    </source>
</evidence>
<dbReference type="GO" id="GO:0045047">
    <property type="term" value="P:protein targeting to ER"/>
    <property type="evidence" value="ECO:0007669"/>
    <property type="project" value="TreeGrafter"/>
</dbReference>
<comment type="subcellular location">
    <subcellularLocation>
        <location evidence="1">Endoplasmic reticulum membrane</location>
        <topology evidence="1">Single-pass type II membrane protein</topology>
    </subcellularLocation>
</comment>
<evidence type="ECO:0000256" key="7">
    <source>
        <dbReference type="ARBA" id="ARBA00023136"/>
    </source>
</evidence>
<keyword evidence="4" id="KW-0256">Endoplasmic reticulum</keyword>
<accession>A0A915DQI2</accession>
<dbReference type="InterPro" id="IPR007653">
    <property type="entry name" value="SPC3"/>
</dbReference>
<evidence type="ECO:0000256" key="8">
    <source>
        <dbReference type="ARBA" id="ARBA00029556"/>
    </source>
</evidence>
<feature type="transmembrane region" description="Helical" evidence="11">
    <location>
        <begin position="12"/>
        <end position="33"/>
    </location>
</feature>
<evidence type="ECO:0000256" key="9">
    <source>
        <dbReference type="ARBA" id="ARBA00046080"/>
    </source>
</evidence>
<keyword evidence="12" id="KW-1185">Reference proteome</keyword>
<dbReference type="GO" id="GO:0006465">
    <property type="term" value="P:signal peptide processing"/>
    <property type="evidence" value="ECO:0007669"/>
    <property type="project" value="InterPro"/>
</dbReference>
<dbReference type="SUPFAM" id="SSF53182">
    <property type="entry name" value="Pyrrolidone carboxyl peptidase (pyroglutamate aminopeptidase)"/>
    <property type="match status" value="1"/>
</dbReference>